<sequence>MPGALAGVRVLDLTWVRAGPWATRWLGAFGADVIKIEWPERLDILRSTRHTTPPDIEPGPNTIGQFTDTNANKRGITLNVRSEKGLAIVKQLVAKCDVVIENFSSRVMQNWGLGYEELCQIRPDIIYVSMAGFGHTGPQHSYTTMGPSAQALSGLTYLSGLPDKPPAGWGWSYLDDTGGMYGAMCTLTALRHRNATG</sequence>
<dbReference type="PANTHER" id="PTHR48207">
    <property type="entry name" value="SUCCINATE--HYDROXYMETHYLGLUTARATE COA-TRANSFERASE"/>
    <property type="match status" value="1"/>
</dbReference>
<proteinExistence type="predicted"/>
<accession>W4L208</accession>
<dbReference type="GO" id="GO:0008410">
    <property type="term" value="F:CoA-transferase activity"/>
    <property type="evidence" value="ECO:0007669"/>
    <property type="project" value="TreeGrafter"/>
</dbReference>
<dbReference type="Gene3D" id="3.40.50.10540">
    <property type="entry name" value="Crotonobetainyl-coa:carnitine coa-transferase, domain 1"/>
    <property type="match status" value="1"/>
</dbReference>
<protein>
    <recommendedName>
        <fullName evidence="4">CoA transferase</fullName>
    </recommendedName>
</protein>
<dbReference type="SUPFAM" id="SSF89796">
    <property type="entry name" value="CoA-transferase family III (CaiB/BaiF)"/>
    <property type="match status" value="1"/>
</dbReference>
<evidence type="ECO:0008006" key="4">
    <source>
        <dbReference type="Google" id="ProtNLM"/>
    </source>
</evidence>
<evidence type="ECO:0000313" key="3">
    <source>
        <dbReference type="Proteomes" id="UP000019140"/>
    </source>
</evidence>
<dbReference type="InterPro" id="IPR003673">
    <property type="entry name" value="CoA-Trfase_fam_III"/>
</dbReference>
<dbReference type="InterPro" id="IPR023606">
    <property type="entry name" value="CoA-Trfase_III_dom_1_sf"/>
</dbReference>
<dbReference type="AlphaFoldDB" id="W4L208"/>
<comment type="caution">
    <text evidence="2">The sequence shown here is derived from an EMBL/GenBank/DDBJ whole genome shotgun (WGS) entry which is preliminary data.</text>
</comment>
<reference evidence="2 3" key="1">
    <citation type="journal article" date="2014" name="Nature">
        <title>An environmental bacterial taxon with a large and distinct metabolic repertoire.</title>
        <authorList>
            <person name="Wilson M.C."/>
            <person name="Mori T."/>
            <person name="Ruckert C."/>
            <person name="Uria A.R."/>
            <person name="Helf M.J."/>
            <person name="Takada K."/>
            <person name="Gernert C."/>
            <person name="Steffens U.A."/>
            <person name="Heycke N."/>
            <person name="Schmitt S."/>
            <person name="Rinke C."/>
            <person name="Helfrich E.J."/>
            <person name="Brachmann A.O."/>
            <person name="Gurgui C."/>
            <person name="Wakimoto T."/>
            <person name="Kracht M."/>
            <person name="Crusemann M."/>
            <person name="Hentschel U."/>
            <person name="Abe I."/>
            <person name="Matsunaga S."/>
            <person name="Kalinowski J."/>
            <person name="Takeyama H."/>
            <person name="Piel J."/>
        </authorList>
    </citation>
    <scope>NUCLEOTIDE SEQUENCE [LARGE SCALE GENOMIC DNA]</scope>
    <source>
        <strain evidence="3">TSY2</strain>
    </source>
</reference>
<evidence type="ECO:0000313" key="2">
    <source>
        <dbReference type="EMBL" id="ETW92123.1"/>
    </source>
</evidence>
<dbReference type="InterPro" id="IPR050483">
    <property type="entry name" value="CoA-transferase_III_domain"/>
</dbReference>
<organism evidence="2 3">
    <name type="scientific">Candidatus Entotheonella gemina</name>
    <dbReference type="NCBI Taxonomy" id="1429439"/>
    <lineage>
        <taxon>Bacteria</taxon>
        <taxon>Pseudomonadati</taxon>
        <taxon>Nitrospinota/Tectimicrobiota group</taxon>
        <taxon>Candidatus Tectimicrobiota</taxon>
        <taxon>Candidatus Entotheonellia</taxon>
        <taxon>Candidatus Entotheonellales</taxon>
        <taxon>Candidatus Entotheonellaceae</taxon>
        <taxon>Candidatus Entotheonella</taxon>
    </lineage>
</organism>
<gene>
    <name evidence="2" type="ORF">ETSY2_54455</name>
</gene>
<dbReference type="PANTHER" id="PTHR48207:SF3">
    <property type="entry name" value="SUCCINATE--HYDROXYMETHYLGLUTARATE COA-TRANSFERASE"/>
    <property type="match status" value="1"/>
</dbReference>
<keyword evidence="3" id="KW-1185">Reference proteome</keyword>
<name>W4L208_9BACT</name>
<dbReference type="Proteomes" id="UP000019140">
    <property type="component" value="Unassembled WGS sequence"/>
</dbReference>
<feature type="non-terminal residue" evidence="2">
    <location>
        <position position="197"/>
    </location>
</feature>
<keyword evidence="1" id="KW-0808">Transferase</keyword>
<dbReference type="EMBL" id="AZHX01003072">
    <property type="protein sequence ID" value="ETW92123.1"/>
    <property type="molecule type" value="Genomic_DNA"/>
</dbReference>
<evidence type="ECO:0000256" key="1">
    <source>
        <dbReference type="ARBA" id="ARBA00022679"/>
    </source>
</evidence>
<dbReference type="Pfam" id="PF02515">
    <property type="entry name" value="CoA_transf_3"/>
    <property type="match status" value="1"/>
</dbReference>
<dbReference type="HOGENOM" id="CLU_033975_4_0_7"/>